<sequence>MLVRRDQLDAKPFPSDNYQHWGPLHSINMSLQHSRYSWSMSEVQEAVLCSTSFLAVTMSLGAKPVSVHSDKMASSSRIGEIQAVSHQFRHQSSTREWMNSPKYRVTKKGL</sequence>
<dbReference type="EMBL" id="JAHDVG010000484">
    <property type="protein sequence ID" value="KAH1169929.1"/>
    <property type="molecule type" value="Genomic_DNA"/>
</dbReference>
<dbReference type="Proteomes" id="UP000827986">
    <property type="component" value="Unassembled WGS sequence"/>
</dbReference>
<evidence type="ECO:0000313" key="2">
    <source>
        <dbReference type="Proteomes" id="UP000827986"/>
    </source>
</evidence>
<evidence type="ECO:0000313" key="1">
    <source>
        <dbReference type="EMBL" id="KAH1169929.1"/>
    </source>
</evidence>
<proteinExistence type="predicted"/>
<gene>
    <name evidence="1" type="ORF">KIL84_000914</name>
</gene>
<keyword evidence="2" id="KW-1185">Reference proteome</keyword>
<comment type="caution">
    <text evidence="1">The sequence shown here is derived from an EMBL/GenBank/DDBJ whole genome shotgun (WGS) entry which is preliminary data.</text>
</comment>
<protein>
    <submittedName>
        <fullName evidence="1">Uncharacterized protein</fullName>
    </submittedName>
</protein>
<dbReference type="AlphaFoldDB" id="A0A9D3WTJ4"/>
<accession>A0A9D3WTJ4</accession>
<organism evidence="1 2">
    <name type="scientific">Mauremys mutica</name>
    <name type="common">yellowpond turtle</name>
    <dbReference type="NCBI Taxonomy" id="74926"/>
    <lineage>
        <taxon>Eukaryota</taxon>
        <taxon>Metazoa</taxon>
        <taxon>Chordata</taxon>
        <taxon>Craniata</taxon>
        <taxon>Vertebrata</taxon>
        <taxon>Euteleostomi</taxon>
        <taxon>Archelosauria</taxon>
        <taxon>Testudinata</taxon>
        <taxon>Testudines</taxon>
        <taxon>Cryptodira</taxon>
        <taxon>Durocryptodira</taxon>
        <taxon>Testudinoidea</taxon>
        <taxon>Geoemydidae</taxon>
        <taxon>Geoemydinae</taxon>
        <taxon>Mauremys</taxon>
    </lineage>
</organism>
<reference evidence="1" key="1">
    <citation type="submission" date="2021-09" db="EMBL/GenBank/DDBJ databases">
        <title>The genome of Mauremys mutica provides insights into the evolution of semi-aquatic lifestyle.</title>
        <authorList>
            <person name="Gong S."/>
            <person name="Gao Y."/>
        </authorList>
    </citation>
    <scope>NUCLEOTIDE SEQUENCE</scope>
    <source>
        <strain evidence="1">MM-2020</strain>
        <tissue evidence="1">Muscle</tissue>
    </source>
</reference>
<name>A0A9D3WTJ4_9SAUR</name>